<dbReference type="EMBL" id="GECZ01014109">
    <property type="protein sequence ID" value="JAS55660.1"/>
    <property type="molecule type" value="Transcribed_RNA"/>
</dbReference>
<protein>
    <recommendedName>
        <fullName evidence="4">Cilia- and flagella-associated protein 97</fullName>
    </recommendedName>
</protein>
<dbReference type="AlphaFoldDB" id="A0A1B6FZR1"/>
<evidence type="ECO:0000256" key="1">
    <source>
        <dbReference type="ARBA" id="ARBA00008315"/>
    </source>
</evidence>
<accession>A0A1B6FZR1</accession>
<gene>
    <name evidence="3" type="ORF">g.30321</name>
</gene>
<evidence type="ECO:0000313" key="3">
    <source>
        <dbReference type="EMBL" id="JAS55660.1"/>
    </source>
</evidence>
<proteinExistence type="inferred from homology"/>
<feature type="compositionally biased region" description="Basic and acidic residues" evidence="2">
    <location>
        <begin position="277"/>
        <end position="294"/>
    </location>
</feature>
<feature type="compositionally biased region" description="Basic and acidic residues" evidence="2">
    <location>
        <begin position="245"/>
        <end position="255"/>
    </location>
</feature>
<feature type="region of interest" description="Disordered" evidence="2">
    <location>
        <begin position="245"/>
        <end position="306"/>
    </location>
</feature>
<comment type="similarity">
    <text evidence="1">Belongs to the CFAP97 family.</text>
</comment>
<reference evidence="3" key="1">
    <citation type="submission" date="2015-11" db="EMBL/GenBank/DDBJ databases">
        <title>De novo transcriptome assembly of four potential Pierce s Disease insect vectors from Arizona vineyards.</title>
        <authorList>
            <person name="Tassone E.E."/>
        </authorList>
    </citation>
    <scope>NUCLEOTIDE SEQUENCE</scope>
</reference>
<evidence type="ECO:0008006" key="4">
    <source>
        <dbReference type="Google" id="ProtNLM"/>
    </source>
</evidence>
<evidence type="ECO:0000256" key="2">
    <source>
        <dbReference type="SAM" id="MobiDB-lite"/>
    </source>
</evidence>
<dbReference type="Pfam" id="PF13879">
    <property type="entry name" value="Hmw_CFAP97"/>
    <property type="match status" value="1"/>
</dbReference>
<sequence>MFNSNINNDCESIDYAFFESEGNQVKLYGVLNQSDCSKIVTKAIIETNPSKLVEFGDNLQKSRGYFKRKSIYNEDGDQCKNYNTQFSYSPSSSVEKNFMDSGCLDESLLNCLAYNEENYENQDLTSLLSDDKECSNTSLSDSTITTVTSDFTSVSLFSCLSDSSCITDASLDSSTPQNDIEKDCIENVNTSNHHEHEDNDIEKVILNENDQLDYEKCTVSKKNQGLKDEYVNDDKYEDELENRYNENCDQIRDDNISESEQLQRSPSESDKDDNDNIVDKNYEDDNDNRVEKSISGDNDGENSNKSICYESDYESESIEQNENTSGKHSNISILEEELEDISLTTQLSSKSLSLRTPLCRSLNKIRTRRKECNMSFSREQLIKIERDNLTLLKKIMAHAKPRTVSLNQPFSHKKTSAAINRAKQQKKIDQDNYILYSKISAMGRMKKVF</sequence>
<dbReference type="InterPro" id="IPR029488">
    <property type="entry name" value="Hmw/CFAP97"/>
</dbReference>
<organism evidence="3">
    <name type="scientific">Cuerna arida</name>
    <dbReference type="NCBI Taxonomy" id="1464854"/>
    <lineage>
        <taxon>Eukaryota</taxon>
        <taxon>Metazoa</taxon>
        <taxon>Ecdysozoa</taxon>
        <taxon>Arthropoda</taxon>
        <taxon>Hexapoda</taxon>
        <taxon>Insecta</taxon>
        <taxon>Pterygota</taxon>
        <taxon>Neoptera</taxon>
        <taxon>Paraneoptera</taxon>
        <taxon>Hemiptera</taxon>
        <taxon>Auchenorrhyncha</taxon>
        <taxon>Membracoidea</taxon>
        <taxon>Cicadellidae</taxon>
        <taxon>Cicadellinae</taxon>
        <taxon>Proconiini</taxon>
        <taxon>Cuerna</taxon>
    </lineage>
</organism>
<name>A0A1B6FZR1_9HEMI</name>